<dbReference type="EMBL" id="BONQ01000157">
    <property type="protein sequence ID" value="GIG51595.1"/>
    <property type="molecule type" value="Genomic_DNA"/>
</dbReference>
<feature type="transmembrane region" description="Helical" evidence="1">
    <location>
        <begin position="6"/>
        <end position="24"/>
    </location>
</feature>
<protein>
    <submittedName>
        <fullName evidence="2">Uncharacterized protein</fullName>
    </submittedName>
</protein>
<organism evidence="2 3">
    <name type="scientific">Dactylosporangium siamense</name>
    <dbReference type="NCBI Taxonomy" id="685454"/>
    <lineage>
        <taxon>Bacteria</taxon>
        <taxon>Bacillati</taxon>
        <taxon>Actinomycetota</taxon>
        <taxon>Actinomycetes</taxon>
        <taxon>Micromonosporales</taxon>
        <taxon>Micromonosporaceae</taxon>
        <taxon>Dactylosporangium</taxon>
    </lineage>
</organism>
<comment type="caution">
    <text evidence="2">The sequence shown here is derived from an EMBL/GenBank/DDBJ whole genome shotgun (WGS) entry which is preliminary data.</text>
</comment>
<feature type="transmembrane region" description="Helical" evidence="1">
    <location>
        <begin position="60"/>
        <end position="78"/>
    </location>
</feature>
<proteinExistence type="predicted"/>
<keyword evidence="3" id="KW-1185">Reference proteome</keyword>
<dbReference type="RefSeq" id="WP_203853205.1">
    <property type="nucleotide sequence ID" value="NZ_BAAAVW010000025.1"/>
</dbReference>
<sequence length="153" mass="16800">MSFAWTFAIFMFVLSMLAITRFWVPERWRGRERQYTALTAGIGAVFAAAAVLGWSGWLMTLLGAGMLVLSVLAVTRIWTPPRLRGFELPLAVLSVGFAVVLIPAGVYLQTGDEMHGAVPTLLLTGLAVTVAGRVFLVRRERRLRRLNGTNPLA</sequence>
<dbReference type="Proteomes" id="UP000660611">
    <property type="component" value="Unassembled WGS sequence"/>
</dbReference>
<feature type="transmembrane region" description="Helical" evidence="1">
    <location>
        <begin position="116"/>
        <end position="136"/>
    </location>
</feature>
<evidence type="ECO:0000256" key="1">
    <source>
        <dbReference type="SAM" id="Phobius"/>
    </source>
</evidence>
<keyword evidence="1" id="KW-0472">Membrane</keyword>
<feature type="transmembrane region" description="Helical" evidence="1">
    <location>
        <begin position="36"/>
        <end position="54"/>
    </location>
</feature>
<accession>A0A919UHG8</accession>
<dbReference type="AlphaFoldDB" id="A0A919UHG8"/>
<keyword evidence="1" id="KW-1133">Transmembrane helix</keyword>
<reference evidence="2" key="1">
    <citation type="submission" date="2021-01" db="EMBL/GenBank/DDBJ databases">
        <title>Whole genome shotgun sequence of Dactylosporangium siamense NBRC 106093.</title>
        <authorList>
            <person name="Komaki H."/>
            <person name="Tamura T."/>
        </authorList>
    </citation>
    <scope>NUCLEOTIDE SEQUENCE</scope>
    <source>
        <strain evidence="2">NBRC 106093</strain>
    </source>
</reference>
<evidence type="ECO:0000313" key="2">
    <source>
        <dbReference type="EMBL" id="GIG51595.1"/>
    </source>
</evidence>
<evidence type="ECO:0000313" key="3">
    <source>
        <dbReference type="Proteomes" id="UP000660611"/>
    </source>
</evidence>
<feature type="transmembrane region" description="Helical" evidence="1">
    <location>
        <begin position="90"/>
        <end position="110"/>
    </location>
</feature>
<name>A0A919UHG8_9ACTN</name>
<keyword evidence="1" id="KW-0812">Transmembrane</keyword>
<gene>
    <name evidence="2" type="ORF">Dsi01nite_096360</name>
</gene>